<reference evidence="3" key="1">
    <citation type="submission" date="2022-11" db="EMBL/GenBank/DDBJ databases">
        <title>Centuries of genome instability and evolution in soft-shell clam transmissible cancer (bioRxiv).</title>
        <authorList>
            <person name="Hart S.F.M."/>
            <person name="Yonemitsu M.A."/>
            <person name="Giersch R.M."/>
            <person name="Beal B.F."/>
            <person name="Arriagada G."/>
            <person name="Davis B.W."/>
            <person name="Ostrander E.A."/>
            <person name="Goff S.P."/>
            <person name="Metzger M.J."/>
        </authorList>
    </citation>
    <scope>NUCLEOTIDE SEQUENCE</scope>
    <source>
        <strain evidence="3">MELC-2E11</strain>
        <tissue evidence="3">Siphon/mantle</tissue>
    </source>
</reference>
<evidence type="ECO:0000256" key="2">
    <source>
        <dbReference type="SAM" id="Phobius"/>
    </source>
</evidence>
<evidence type="ECO:0000313" key="3">
    <source>
        <dbReference type="EMBL" id="WAQ98154.1"/>
    </source>
</evidence>
<accession>A0ABY7DLC8</accession>
<keyword evidence="2" id="KW-0812">Transmembrane</keyword>
<name>A0ABY7DLC8_MYAAR</name>
<keyword evidence="4" id="KW-1185">Reference proteome</keyword>
<organism evidence="3 4">
    <name type="scientific">Mya arenaria</name>
    <name type="common">Soft-shell clam</name>
    <dbReference type="NCBI Taxonomy" id="6604"/>
    <lineage>
        <taxon>Eukaryota</taxon>
        <taxon>Metazoa</taxon>
        <taxon>Spiralia</taxon>
        <taxon>Lophotrochozoa</taxon>
        <taxon>Mollusca</taxon>
        <taxon>Bivalvia</taxon>
        <taxon>Autobranchia</taxon>
        <taxon>Heteroconchia</taxon>
        <taxon>Euheterodonta</taxon>
        <taxon>Imparidentia</taxon>
        <taxon>Neoheterodontei</taxon>
        <taxon>Myida</taxon>
        <taxon>Myoidea</taxon>
        <taxon>Myidae</taxon>
        <taxon>Mya</taxon>
    </lineage>
</organism>
<proteinExistence type="predicted"/>
<feature type="non-terminal residue" evidence="3">
    <location>
        <position position="137"/>
    </location>
</feature>
<feature type="compositionally biased region" description="Basic and acidic residues" evidence="1">
    <location>
        <begin position="67"/>
        <end position="100"/>
    </location>
</feature>
<evidence type="ECO:0000256" key="1">
    <source>
        <dbReference type="SAM" id="MobiDB-lite"/>
    </source>
</evidence>
<feature type="transmembrane region" description="Helical" evidence="2">
    <location>
        <begin position="12"/>
        <end position="35"/>
    </location>
</feature>
<keyword evidence="2" id="KW-1133">Transmembrane helix</keyword>
<protein>
    <submittedName>
        <fullName evidence="3">Uncharacterized protein</fullName>
    </submittedName>
</protein>
<keyword evidence="2" id="KW-0472">Membrane</keyword>
<evidence type="ECO:0000313" key="4">
    <source>
        <dbReference type="Proteomes" id="UP001164746"/>
    </source>
</evidence>
<gene>
    <name evidence="3" type="ORF">MAR_022527</name>
</gene>
<dbReference type="Proteomes" id="UP001164746">
    <property type="component" value="Chromosome 3"/>
</dbReference>
<dbReference type="EMBL" id="CP111014">
    <property type="protein sequence ID" value="WAQ98154.1"/>
    <property type="molecule type" value="Genomic_DNA"/>
</dbReference>
<feature type="compositionally biased region" description="Basic and acidic residues" evidence="1">
    <location>
        <begin position="120"/>
        <end position="129"/>
    </location>
</feature>
<feature type="region of interest" description="Disordered" evidence="1">
    <location>
        <begin position="48"/>
        <end position="137"/>
    </location>
</feature>
<sequence>PEEEAVGGLAGWVIALIVLGILALILIVAIIIVFICMRKTVASLDDEEMLKKEGSRQSTPDSLVGYGEKEKEAMKTIRHGKDPAYKPSKREKPDRERTFDLTEIGKPGGGKKLQDGQPVEAEKRVETSKVRAHVAYR</sequence>